<keyword evidence="2" id="KW-1185">Reference proteome</keyword>
<proteinExistence type="predicted"/>
<dbReference type="EMBL" id="JAPDGR010000865">
    <property type="protein sequence ID" value="KAJ2986970.1"/>
    <property type="molecule type" value="Genomic_DNA"/>
</dbReference>
<dbReference type="Proteomes" id="UP001143856">
    <property type="component" value="Unassembled WGS sequence"/>
</dbReference>
<sequence length="546" mass="61224">MLKTQEELKKQFKTFASGFDDEQLDNFIADSENIMRPPAGLLLAQAGLDASTSKPFTLLDHACGVGPIAAELQTTVNKQVLAQSKIMCADINDNLVGALKRRVGKYGWGNVETSVLDAQKSDLPDESFSHVTVNFAMHVIPDPGAALQEAMRVLQPGGVFAFTVWHKDNVGWVPDMRSSFETLPFDGPMPSQLPMAPNGKSEIIDPELIPEQLTGRGFEGVKVRTMERTVPVENAAGYLRRFGMMRDWMVKSYWSEESQEKARDTLDDHICRQIGPVFQRVNKPRQRISRLAAQPHRVPSRPPSLNPRPSKRTLEEAATSTCPSFRHNTRYRSYLSTLYFDAQRGLRLHDTVTCIFHDLYCPPSESGTPRTMPPPTTRLVLSAVAFLCLFQCAAAKSSLEEGILPSYHYGASIPVECMNRSIETGEHIQNARDEIQWIPFPVCNETGKPLEFHYGIETELNCTVPVIDDPFFHLLEFYIHSDAPLSCRLPSRPPAHVEVIGENARRARVHPARHPLNVLLHSTPKHHIHPHDSGRARQPRRTAPAR</sequence>
<name>A0ACC1P7P5_9PEZI</name>
<accession>A0ACC1P7P5</accession>
<evidence type="ECO:0000313" key="2">
    <source>
        <dbReference type="Proteomes" id="UP001143856"/>
    </source>
</evidence>
<gene>
    <name evidence="1" type="ORF">NUW58_g4768</name>
</gene>
<organism evidence="1 2">
    <name type="scientific">Xylaria curta</name>
    <dbReference type="NCBI Taxonomy" id="42375"/>
    <lineage>
        <taxon>Eukaryota</taxon>
        <taxon>Fungi</taxon>
        <taxon>Dikarya</taxon>
        <taxon>Ascomycota</taxon>
        <taxon>Pezizomycotina</taxon>
        <taxon>Sordariomycetes</taxon>
        <taxon>Xylariomycetidae</taxon>
        <taxon>Xylariales</taxon>
        <taxon>Xylariaceae</taxon>
        <taxon>Xylaria</taxon>
    </lineage>
</organism>
<evidence type="ECO:0000313" key="1">
    <source>
        <dbReference type="EMBL" id="KAJ2986970.1"/>
    </source>
</evidence>
<comment type="caution">
    <text evidence="1">The sequence shown here is derived from an EMBL/GenBank/DDBJ whole genome shotgun (WGS) entry which is preliminary data.</text>
</comment>
<protein>
    <submittedName>
        <fullName evidence="1">Uncharacterized protein</fullName>
    </submittedName>
</protein>
<reference evidence="1" key="1">
    <citation type="submission" date="2022-10" db="EMBL/GenBank/DDBJ databases">
        <title>Genome Sequence of Xylaria curta.</title>
        <authorList>
            <person name="Buettner E."/>
        </authorList>
    </citation>
    <scope>NUCLEOTIDE SEQUENCE</scope>
    <source>
        <strain evidence="1">Babe10</strain>
    </source>
</reference>